<evidence type="ECO:0000256" key="4">
    <source>
        <dbReference type="ARBA" id="ARBA00023136"/>
    </source>
</evidence>
<feature type="region of interest" description="Disordered" evidence="5">
    <location>
        <begin position="1"/>
        <end position="25"/>
    </location>
</feature>
<accession>A0A643C5C1</accession>
<dbReference type="AlphaFoldDB" id="A0A643C5C1"/>
<organism evidence="6 7">
    <name type="scientific">Balaenoptera physalus</name>
    <name type="common">Fin whale</name>
    <name type="synonym">Balaena physalus</name>
    <dbReference type="NCBI Taxonomy" id="9770"/>
    <lineage>
        <taxon>Eukaryota</taxon>
        <taxon>Metazoa</taxon>
        <taxon>Chordata</taxon>
        <taxon>Craniata</taxon>
        <taxon>Vertebrata</taxon>
        <taxon>Euteleostomi</taxon>
        <taxon>Mammalia</taxon>
        <taxon>Eutheria</taxon>
        <taxon>Laurasiatheria</taxon>
        <taxon>Artiodactyla</taxon>
        <taxon>Whippomorpha</taxon>
        <taxon>Cetacea</taxon>
        <taxon>Mysticeti</taxon>
        <taxon>Balaenopteridae</taxon>
        <taxon>Balaenoptera</taxon>
    </lineage>
</organism>
<dbReference type="GO" id="GO:0006884">
    <property type="term" value="P:cell volume homeostasis"/>
    <property type="evidence" value="ECO:0007669"/>
    <property type="project" value="TreeGrafter"/>
</dbReference>
<comment type="caution">
    <text evidence="6">The sequence shown here is derived from an EMBL/GenBank/DDBJ whole genome shotgun (WGS) entry which is preliminary data.</text>
</comment>
<dbReference type="Proteomes" id="UP000437017">
    <property type="component" value="Unassembled WGS sequence"/>
</dbReference>
<feature type="region of interest" description="Disordered" evidence="5">
    <location>
        <begin position="282"/>
        <end position="313"/>
    </location>
</feature>
<reference evidence="6 7" key="1">
    <citation type="journal article" date="2019" name="PLoS ONE">
        <title>Genomic analyses reveal an absence of contemporary introgressive admixture between fin whales and blue whales, despite known hybrids.</title>
        <authorList>
            <person name="Westbury M.V."/>
            <person name="Petersen B."/>
            <person name="Lorenzen E.D."/>
        </authorList>
    </citation>
    <scope>NUCLEOTIDE SEQUENCE [LARGE SCALE GENOMIC DNA]</scope>
    <source>
        <strain evidence="6">FinWhale-01</strain>
    </source>
</reference>
<feature type="compositionally biased region" description="Basic and acidic residues" evidence="5">
    <location>
        <begin position="12"/>
        <end position="24"/>
    </location>
</feature>
<keyword evidence="7" id="KW-1185">Reference proteome</keyword>
<dbReference type="PANTHER" id="PTHR11827:SF101">
    <property type="entry name" value="SOLUTE CARRIER FAMILY 12 MEMBER 3"/>
    <property type="match status" value="1"/>
</dbReference>
<feature type="non-terminal residue" evidence="6">
    <location>
        <position position="313"/>
    </location>
</feature>
<dbReference type="GO" id="GO:0055078">
    <property type="term" value="P:sodium ion homeostasis"/>
    <property type="evidence" value="ECO:0007669"/>
    <property type="project" value="TreeGrafter"/>
</dbReference>
<keyword evidence="2" id="KW-0812">Transmembrane</keyword>
<keyword evidence="4" id="KW-0472">Membrane</keyword>
<dbReference type="GO" id="GO:1990573">
    <property type="term" value="P:potassium ion import across plasma membrane"/>
    <property type="evidence" value="ECO:0007669"/>
    <property type="project" value="TreeGrafter"/>
</dbReference>
<gene>
    <name evidence="6" type="ORF">E2I00_003193</name>
</gene>
<name>A0A643C5C1_BALPH</name>
<evidence type="ECO:0000256" key="3">
    <source>
        <dbReference type="ARBA" id="ARBA00022989"/>
    </source>
</evidence>
<protein>
    <submittedName>
        <fullName evidence="6">Uncharacterized protein</fullName>
    </submittedName>
</protein>
<proteinExistence type="predicted"/>
<feature type="compositionally biased region" description="Polar residues" evidence="5">
    <location>
        <begin position="289"/>
        <end position="298"/>
    </location>
</feature>
<dbReference type="GO" id="GO:0016324">
    <property type="term" value="C:apical plasma membrane"/>
    <property type="evidence" value="ECO:0007669"/>
    <property type="project" value="TreeGrafter"/>
</dbReference>
<evidence type="ECO:0000313" key="6">
    <source>
        <dbReference type="EMBL" id="KAB0395456.1"/>
    </source>
</evidence>
<evidence type="ECO:0000256" key="5">
    <source>
        <dbReference type="SAM" id="MobiDB-lite"/>
    </source>
</evidence>
<dbReference type="PANTHER" id="PTHR11827">
    <property type="entry name" value="SOLUTE CARRIER FAMILY 12, CATION COTRANSPORTERS"/>
    <property type="match status" value="1"/>
</dbReference>
<dbReference type="GO" id="GO:0055064">
    <property type="term" value="P:chloride ion homeostasis"/>
    <property type="evidence" value="ECO:0007669"/>
    <property type="project" value="TreeGrafter"/>
</dbReference>
<sequence length="313" mass="34018">MEAGKANFAPEDSLKGPSEGERKGLRVTLTPPSLMIRGIILYLQLPWITAQAGTGAPFPSHSRAQIARYLALGFSHYYHQPISAISANGKVKAGGTYFLVLHSLGLELGSSIGIFAFSCAVAVAVHTVGFTETLLDLFWEHGVQLPNMDPENEFPVVGLWKSKAGPDYLLPDLPFSYQLPAGDFLPINPSQQATGFFGYQVTGVLTRTSISRDLKVTRMSRLGAHYHPSSLSTDGSTFVPRTLLQLSPKEPSLPSRGPYFPTWASLPQLAFEDLVVLQQVQKPPPKENLASTSLNTPAPSGYIPEQDLKTNQK</sequence>
<evidence type="ECO:0000313" key="7">
    <source>
        <dbReference type="Proteomes" id="UP000437017"/>
    </source>
</evidence>
<dbReference type="GO" id="GO:0008511">
    <property type="term" value="F:sodium:potassium:chloride symporter activity"/>
    <property type="evidence" value="ECO:0007669"/>
    <property type="project" value="TreeGrafter"/>
</dbReference>
<dbReference type="OrthoDB" id="2020542at2759"/>
<dbReference type="EMBL" id="SGJD01002481">
    <property type="protein sequence ID" value="KAB0395456.1"/>
    <property type="molecule type" value="Genomic_DNA"/>
</dbReference>
<keyword evidence="3" id="KW-1133">Transmembrane helix</keyword>
<dbReference type="InterPro" id="IPR004842">
    <property type="entry name" value="SLC12A_fam"/>
</dbReference>
<dbReference type="GO" id="GO:0055075">
    <property type="term" value="P:potassium ion homeostasis"/>
    <property type="evidence" value="ECO:0007669"/>
    <property type="project" value="TreeGrafter"/>
</dbReference>
<evidence type="ECO:0000256" key="1">
    <source>
        <dbReference type="ARBA" id="ARBA00004141"/>
    </source>
</evidence>
<evidence type="ECO:0000256" key="2">
    <source>
        <dbReference type="ARBA" id="ARBA00022692"/>
    </source>
</evidence>
<comment type="subcellular location">
    <subcellularLocation>
        <location evidence="1">Membrane</location>
        <topology evidence="1">Multi-pass membrane protein</topology>
    </subcellularLocation>
</comment>